<protein>
    <submittedName>
        <fullName evidence="1">Uncharacterized protein</fullName>
    </submittedName>
</protein>
<gene>
    <name evidence="1" type="ORF">AKAW2_80536S</name>
</gene>
<dbReference type="OrthoDB" id="3945418at2759"/>
<reference evidence="1" key="1">
    <citation type="submission" date="2021-01" db="EMBL/GenBank/DDBJ databases">
        <authorList>
            <consortium name="Aspergillus luchuensis mut. kawachii IFO 4304 genome sequencing consortium"/>
            <person name="Kazuki M."/>
            <person name="Futagami T."/>
        </authorList>
    </citation>
    <scope>NUCLEOTIDE SEQUENCE</scope>
    <source>
        <strain evidence="1">IFO 4308</strain>
    </source>
</reference>
<accession>A0A7R8A535</accession>
<dbReference type="AlphaFoldDB" id="A0A7R8A535"/>
<organism evidence="1 2">
    <name type="scientific">Aspergillus kawachii</name>
    <name type="common">White koji mold</name>
    <name type="synonym">Aspergillus awamori var. kawachi</name>
    <dbReference type="NCBI Taxonomy" id="1069201"/>
    <lineage>
        <taxon>Eukaryota</taxon>
        <taxon>Fungi</taxon>
        <taxon>Dikarya</taxon>
        <taxon>Ascomycota</taxon>
        <taxon>Pezizomycotina</taxon>
        <taxon>Eurotiomycetes</taxon>
        <taxon>Eurotiomycetidae</taxon>
        <taxon>Eurotiales</taxon>
        <taxon>Aspergillaceae</taxon>
        <taxon>Aspergillus</taxon>
        <taxon>Aspergillus subgen. Circumdati</taxon>
    </lineage>
</organism>
<reference evidence="1" key="2">
    <citation type="submission" date="2021-02" db="EMBL/GenBank/DDBJ databases">
        <title>Aspergillus luchuensis mut. kawachii IFO 4304 genome sequence.</title>
        <authorList>
            <person name="Mori K."/>
            <person name="Kadooka C."/>
            <person name="Goto M."/>
            <person name="Futagami T."/>
        </authorList>
    </citation>
    <scope>NUCLEOTIDE SEQUENCE</scope>
    <source>
        <strain evidence="1">IFO 4308</strain>
    </source>
</reference>
<dbReference type="KEGG" id="aluc:AKAW2_80536S"/>
<sequence length="134" mass="15246">MYSTLIQYTAENSNDITLCLVDWETCQFGSYLQDIARFIADVYVLSHFNGNDFSVQLMNGIMKGYRRLNGEEIFQLAAYTGILLLNWEFVIVDDGPGGNELKMTIAAFAANVFLKACGKDREWFKNGDLRCLFN</sequence>
<dbReference type="InterPro" id="IPR011009">
    <property type="entry name" value="Kinase-like_dom_sf"/>
</dbReference>
<proteinExistence type="predicted"/>
<dbReference type="GeneID" id="64966056"/>
<keyword evidence="2" id="KW-1185">Reference proteome</keyword>
<name>A0A7R8A535_ASPKA</name>
<evidence type="ECO:0000313" key="2">
    <source>
        <dbReference type="Proteomes" id="UP000661280"/>
    </source>
</evidence>
<evidence type="ECO:0000313" key="1">
    <source>
        <dbReference type="EMBL" id="BCS04735.1"/>
    </source>
</evidence>
<dbReference type="RefSeq" id="XP_041548497.1">
    <property type="nucleotide sequence ID" value="XM_041681568.1"/>
</dbReference>
<dbReference type="EMBL" id="AP024432">
    <property type="protein sequence ID" value="BCS04735.1"/>
    <property type="molecule type" value="Genomic_DNA"/>
</dbReference>
<dbReference type="Proteomes" id="UP000661280">
    <property type="component" value="Chromosome 8"/>
</dbReference>
<dbReference type="SUPFAM" id="SSF56112">
    <property type="entry name" value="Protein kinase-like (PK-like)"/>
    <property type="match status" value="1"/>
</dbReference>